<name>A0A0V1GV20_9BILA</name>
<evidence type="ECO:0000313" key="1">
    <source>
        <dbReference type="EMBL" id="KRZ02156.1"/>
    </source>
</evidence>
<evidence type="ECO:0000313" key="2">
    <source>
        <dbReference type="Proteomes" id="UP000055024"/>
    </source>
</evidence>
<comment type="caution">
    <text evidence="1">The sequence shown here is derived from an EMBL/GenBank/DDBJ whole genome shotgun (WGS) entry which is preliminary data.</text>
</comment>
<dbReference type="Proteomes" id="UP000055024">
    <property type="component" value="Unassembled WGS sequence"/>
</dbReference>
<keyword evidence="2" id="KW-1185">Reference proteome</keyword>
<dbReference type="AlphaFoldDB" id="A0A0V1GV20"/>
<gene>
    <name evidence="1" type="ORF">T11_17499</name>
</gene>
<reference evidence="1 2" key="1">
    <citation type="submission" date="2015-01" db="EMBL/GenBank/DDBJ databases">
        <title>Evolution of Trichinella species and genotypes.</title>
        <authorList>
            <person name="Korhonen P.K."/>
            <person name="Edoardo P."/>
            <person name="Giuseppe L.R."/>
            <person name="Gasser R.B."/>
        </authorList>
    </citation>
    <scope>NUCLEOTIDE SEQUENCE [LARGE SCALE GENOMIC DNA]</scope>
    <source>
        <strain evidence="1">ISS1029</strain>
    </source>
</reference>
<sequence length="109" mass="12978">MWVVDSKNDVLDQIIKYEIAFVFKENDNYIDLPCEFSSVPGFNEVQISCLNYPFRFGLNEFKQTTIPVVLKVWVATHRYRLPENHYFCPVSHSTPMLWLLAYPQRRMNN</sequence>
<dbReference type="EMBL" id="JYDP01000241">
    <property type="protein sequence ID" value="KRZ02156.1"/>
    <property type="molecule type" value="Genomic_DNA"/>
</dbReference>
<proteinExistence type="predicted"/>
<organism evidence="1 2">
    <name type="scientific">Trichinella zimbabwensis</name>
    <dbReference type="NCBI Taxonomy" id="268475"/>
    <lineage>
        <taxon>Eukaryota</taxon>
        <taxon>Metazoa</taxon>
        <taxon>Ecdysozoa</taxon>
        <taxon>Nematoda</taxon>
        <taxon>Enoplea</taxon>
        <taxon>Dorylaimia</taxon>
        <taxon>Trichinellida</taxon>
        <taxon>Trichinellidae</taxon>
        <taxon>Trichinella</taxon>
    </lineage>
</organism>
<accession>A0A0V1GV20</accession>
<protein>
    <submittedName>
        <fullName evidence="1">Uncharacterized protein</fullName>
    </submittedName>
</protein>
<dbReference type="STRING" id="268475.A0A0V1GV20"/>